<reference evidence="2" key="2">
    <citation type="submission" date="2020-05" db="UniProtKB">
        <authorList>
            <consortium name="EnsemblMetazoa"/>
        </authorList>
    </citation>
    <scope>IDENTIFICATION</scope>
    <source>
        <strain evidence="2">IAEA</strain>
    </source>
</reference>
<protein>
    <submittedName>
        <fullName evidence="2">Uncharacterized protein</fullName>
    </submittedName>
</protein>
<keyword evidence="1" id="KW-0472">Membrane</keyword>
<evidence type="ECO:0000313" key="2">
    <source>
        <dbReference type="EnsemblMetazoa" id="GBRI038049-PA"/>
    </source>
</evidence>
<proteinExistence type="predicted"/>
<dbReference type="VEuPathDB" id="VectorBase:GBRI038049"/>
<keyword evidence="3" id="KW-1185">Reference proteome</keyword>
<name>A0A1A9WZ60_9MUSC</name>
<keyword evidence="1" id="KW-1133">Transmembrane helix</keyword>
<evidence type="ECO:0000256" key="1">
    <source>
        <dbReference type="SAM" id="Phobius"/>
    </source>
</evidence>
<dbReference type="EnsemblMetazoa" id="GBRI038049-RA">
    <property type="protein sequence ID" value="GBRI038049-PA"/>
    <property type="gene ID" value="GBRI038049"/>
</dbReference>
<sequence>MVPLSLEVILSHKELITIGKIEMRWGNEIWYVRSKPPCKGEAKRKNGPHNRQNVVMHKVEISPLTLKAGSLKGRKIYINSLMFISLLLLVVCFVVMGIVLKHKNKNTHHDN</sequence>
<dbReference type="Proteomes" id="UP000091820">
    <property type="component" value="Unassembled WGS sequence"/>
</dbReference>
<organism evidence="2 3">
    <name type="scientific">Glossina brevipalpis</name>
    <dbReference type="NCBI Taxonomy" id="37001"/>
    <lineage>
        <taxon>Eukaryota</taxon>
        <taxon>Metazoa</taxon>
        <taxon>Ecdysozoa</taxon>
        <taxon>Arthropoda</taxon>
        <taxon>Hexapoda</taxon>
        <taxon>Insecta</taxon>
        <taxon>Pterygota</taxon>
        <taxon>Neoptera</taxon>
        <taxon>Endopterygota</taxon>
        <taxon>Diptera</taxon>
        <taxon>Brachycera</taxon>
        <taxon>Muscomorpha</taxon>
        <taxon>Hippoboscoidea</taxon>
        <taxon>Glossinidae</taxon>
        <taxon>Glossina</taxon>
    </lineage>
</organism>
<feature type="transmembrane region" description="Helical" evidence="1">
    <location>
        <begin position="76"/>
        <end position="100"/>
    </location>
</feature>
<reference evidence="3" key="1">
    <citation type="submission" date="2014-03" db="EMBL/GenBank/DDBJ databases">
        <authorList>
            <person name="Aksoy S."/>
            <person name="Warren W."/>
            <person name="Wilson R.K."/>
        </authorList>
    </citation>
    <scope>NUCLEOTIDE SEQUENCE [LARGE SCALE GENOMIC DNA]</scope>
    <source>
        <strain evidence="3">IAEA</strain>
    </source>
</reference>
<dbReference type="AlphaFoldDB" id="A0A1A9WZ60"/>
<keyword evidence="1" id="KW-0812">Transmembrane</keyword>
<accession>A0A1A9WZ60</accession>
<evidence type="ECO:0000313" key="3">
    <source>
        <dbReference type="Proteomes" id="UP000091820"/>
    </source>
</evidence>